<dbReference type="GO" id="GO:0051287">
    <property type="term" value="F:NAD binding"/>
    <property type="evidence" value="ECO:0007669"/>
    <property type="project" value="InterPro"/>
</dbReference>
<accession>A0A0M5M1N1</accession>
<dbReference type="AlphaFoldDB" id="A0A0M5M1N1"/>
<dbReference type="InterPro" id="IPR029752">
    <property type="entry name" value="D-isomer_DH_CS1"/>
</dbReference>
<dbReference type="EMBL" id="MPJC01000014">
    <property type="protein sequence ID" value="OKA19074.1"/>
    <property type="molecule type" value="Genomic_DNA"/>
</dbReference>
<evidence type="ECO:0000313" key="8">
    <source>
        <dbReference type="Proteomes" id="UP000185990"/>
    </source>
</evidence>
<dbReference type="SUPFAM" id="SSF51735">
    <property type="entry name" value="NAD(P)-binding Rossmann-fold domains"/>
    <property type="match status" value="1"/>
</dbReference>
<keyword evidence="1 3" id="KW-0560">Oxidoreductase</keyword>
<feature type="domain" description="D-isomer specific 2-hydroxyacid dehydrogenase catalytic" evidence="4">
    <location>
        <begin position="16"/>
        <end position="309"/>
    </location>
</feature>
<dbReference type="Pfam" id="PF00389">
    <property type="entry name" value="2-Hacid_dh"/>
    <property type="match status" value="1"/>
</dbReference>
<keyword evidence="9" id="KW-1185">Reference proteome</keyword>
<dbReference type="InterPro" id="IPR036291">
    <property type="entry name" value="NAD(P)-bd_dom_sf"/>
</dbReference>
<proteinExistence type="inferred from homology"/>
<accession>A0A1Q4KE35</accession>
<dbReference type="EMBL" id="MPJD01000025">
    <property type="protein sequence ID" value="OKA20905.1"/>
    <property type="molecule type" value="Genomic_DNA"/>
</dbReference>
<dbReference type="PANTHER" id="PTHR10996">
    <property type="entry name" value="2-HYDROXYACID DEHYDROGENASE-RELATED"/>
    <property type="match status" value="1"/>
</dbReference>
<evidence type="ECO:0000256" key="2">
    <source>
        <dbReference type="ARBA" id="ARBA00023027"/>
    </source>
</evidence>
<protein>
    <submittedName>
        <fullName evidence="7">Oxidoreductase</fullName>
    </submittedName>
</protein>
<dbReference type="GO" id="GO:0016618">
    <property type="term" value="F:hydroxypyruvate reductase [NAD(P)H] activity"/>
    <property type="evidence" value="ECO:0007669"/>
    <property type="project" value="TreeGrafter"/>
</dbReference>
<evidence type="ECO:0000259" key="4">
    <source>
        <dbReference type="Pfam" id="PF00389"/>
    </source>
</evidence>
<name>A0A0M5M1N1_9PSED</name>
<dbReference type="KEGG" id="ppsy:AOC04_06180"/>
<dbReference type="PROSITE" id="PS00065">
    <property type="entry name" value="D_2_HYDROXYACID_DH_1"/>
    <property type="match status" value="1"/>
</dbReference>
<dbReference type="OrthoDB" id="9805416at2"/>
<dbReference type="SUPFAM" id="SSF52283">
    <property type="entry name" value="Formate/glycerate dehydrogenase catalytic domain-like"/>
    <property type="match status" value="1"/>
</dbReference>
<dbReference type="CDD" id="cd12172">
    <property type="entry name" value="PGDH_like_2"/>
    <property type="match status" value="1"/>
</dbReference>
<evidence type="ECO:0000313" key="7">
    <source>
        <dbReference type="EMBL" id="OKA20905.1"/>
    </source>
</evidence>
<reference evidence="7 8" key="1">
    <citation type="submission" date="2016-11" db="EMBL/GenBank/DDBJ databases">
        <title>Draft genome of Pseudomonas versuta A4R1.12.</title>
        <authorList>
            <person name="See-Too W.-S."/>
        </authorList>
    </citation>
    <scope>NUCLEOTIDE SEQUENCE [LARGE SCALE GENOMIC DNA]</scope>
    <source>
        <strain evidence="7 8">A4R1.12</strain>
    </source>
</reference>
<dbReference type="PANTHER" id="PTHR10996:SF178">
    <property type="entry name" value="2-HYDROXYACID DEHYDROGENASE YGL185C-RELATED"/>
    <property type="match status" value="1"/>
</dbReference>
<dbReference type="InterPro" id="IPR006140">
    <property type="entry name" value="D-isomer_DH_NAD-bd"/>
</dbReference>
<dbReference type="Proteomes" id="UP000185990">
    <property type="component" value="Unassembled WGS sequence"/>
</dbReference>
<dbReference type="InterPro" id="IPR006139">
    <property type="entry name" value="D-isomer_2_OHA_DH_cat_dom"/>
</dbReference>
<comment type="similarity">
    <text evidence="3">Belongs to the D-isomer specific 2-hydroxyacid dehydrogenase family.</text>
</comment>
<feature type="domain" description="D-isomer specific 2-hydroxyacid dehydrogenase NAD-binding" evidence="5">
    <location>
        <begin position="112"/>
        <end position="284"/>
    </location>
</feature>
<dbReference type="GO" id="GO:0030267">
    <property type="term" value="F:glyoxylate reductase (NADPH) activity"/>
    <property type="evidence" value="ECO:0007669"/>
    <property type="project" value="TreeGrafter"/>
</dbReference>
<dbReference type="Gene3D" id="3.40.50.720">
    <property type="entry name" value="NAD(P)-binding Rossmann-like Domain"/>
    <property type="match status" value="2"/>
</dbReference>
<evidence type="ECO:0000256" key="3">
    <source>
        <dbReference type="RuleBase" id="RU003719"/>
    </source>
</evidence>
<evidence type="ECO:0000259" key="5">
    <source>
        <dbReference type="Pfam" id="PF02826"/>
    </source>
</evidence>
<sequence length="310" mass="32528">MKRVLVTPRSLTSAGHPALDHLRAAGFDVLYCTPGKLPDELELSSLLPGCVGWLAGVEPVSDKVIEAAPQLRAISRNGVGTDNLPLQIIQQRGIKVCTADGANASGVAELAIGLMFASLRHIHTANTGIKAGQWPRNQGTEIRGQTVGIIGCGAIGREVARLACALDCHVIGFDPMQPDLGLPAERFKWASIDELLEQATLISLHCPPPRDGSPLIGAAQLARMGDGTILINTARASLVDEVAIIAALDSGRLTAYATDVFKEEPPKSLTLASHPKVIATSHIGGFTTQSVNRATEIAVANLLTALRGEG</sequence>
<dbReference type="InterPro" id="IPR050223">
    <property type="entry name" value="D-isomer_2-hydroxyacid_DH"/>
</dbReference>
<comment type="caution">
    <text evidence="7">The sequence shown here is derived from an EMBL/GenBank/DDBJ whole genome shotgun (WGS) entry which is preliminary data.</text>
</comment>
<evidence type="ECO:0000313" key="9">
    <source>
        <dbReference type="Proteomes" id="UP000186677"/>
    </source>
</evidence>
<dbReference type="GO" id="GO:0005829">
    <property type="term" value="C:cytosol"/>
    <property type="evidence" value="ECO:0007669"/>
    <property type="project" value="TreeGrafter"/>
</dbReference>
<dbReference type="RefSeq" id="WP_060691633.1">
    <property type="nucleotide sequence ID" value="NZ_CP012676.1"/>
</dbReference>
<dbReference type="Proteomes" id="UP000186677">
    <property type="component" value="Unassembled WGS sequence"/>
</dbReference>
<evidence type="ECO:0000256" key="1">
    <source>
        <dbReference type="ARBA" id="ARBA00023002"/>
    </source>
</evidence>
<reference evidence="6 9" key="2">
    <citation type="submission" date="2016-11" db="EMBL/GenBank/DDBJ databases">
        <title>Draft genome of Pseudomonas versuta A4R1.5.</title>
        <authorList>
            <person name="See-Too W.-S."/>
        </authorList>
    </citation>
    <scope>NUCLEOTIDE SEQUENCE [LARGE SCALE GENOMIC DNA]</scope>
    <source>
        <strain evidence="6 9">A4R1.5</strain>
    </source>
</reference>
<keyword evidence="2" id="KW-0520">NAD</keyword>
<gene>
    <name evidence="6" type="ORF">BOH73_18225</name>
    <name evidence="7" type="ORF">BOH74_16325</name>
</gene>
<evidence type="ECO:0000313" key="6">
    <source>
        <dbReference type="EMBL" id="OKA19074.1"/>
    </source>
</evidence>
<organism evidence="7 8">
    <name type="scientific">Pseudomonas versuta</name>
    <dbReference type="NCBI Taxonomy" id="1788301"/>
    <lineage>
        <taxon>Bacteria</taxon>
        <taxon>Pseudomonadati</taxon>
        <taxon>Pseudomonadota</taxon>
        <taxon>Gammaproteobacteria</taxon>
        <taxon>Pseudomonadales</taxon>
        <taxon>Pseudomonadaceae</taxon>
        <taxon>Pseudomonas</taxon>
    </lineage>
</organism>
<dbReference type="Pfam" id="PF02826">
    <property type="entry name" value="2-Hacid_dh_C"/>
    <property type="match status" value="1"/>
</dbReference>